<accession>A0A6C0UC14</accession>
<dbReference type="RefSeq" id="WP_163484990.1">
    <property type="nucleotide sequence ID" value="NZ_CP048739.1"/>
</dbReference>
<evidence type="ECO:0000313" key="1">
    <source>
        <dbReference type="EMBL" id="QIB72792.1"/>
    </source>
</evidence>
<protein>
    <submittedName>
        <fullName evidence="1">Uncharacterized protein</fullName>
    </submittedName>
</protein>
<name>A0A6C0UC14_9EURY</name>
<sequence length="91" mass="10214">MEENLNAIQEEGIPRDENDIPKIESISRLNNYAEGLSAEDFENTEIGAIVPTGMDNSGEHSSIESAQVETDNWNSDELKSMYKIARQISPW</sequence>
<dbReference type="EMBL" id="CP048739">
    <property type="protein sequence ID" value="QIB72792.1"/>
    <property type="molecule type" value="Genomic_DNA"/>
</dbReference>
<dbReference type="GeneID" id="70878452"/>
<dbReference type="Proteomes" id="UP000465846">
    <property type="component" value="Chromosome"/>
</dbReference>
<reference evidence="1 2" key="1">
    <citation type="submission" date="2020-02" db="EMBL/GenBank/DDBJ databases">
        <title>Whole genome sequence of Halogeometricum borinquense strain wsp4.</title>
        <authorList>
            <person name="Verma D.K."/>
            <person name="Gopal K."/>
            <person name="Prasad E.S."/>
        </authorList>
    </citation>
    <scope>NUCLEOTIDE SEQUENCE [LARGE SCALE GENOMIC DNA]</scope>
    <source>
        <strain evidence="2">wsp4</strain>
    </source>
</reference>
<dbReference type="AlphaFoldDB" id="A0A6C0UC14"/>
<gene>
    <name evidence="1" type="ORF">G3I44_06895</name>
</gene>
<proteinExistence type="predicted"/>
<evidence type="ECO:0000313" key="2">
    <source>
        <dbReference type="Proteomes" id="UP000465846"/>
    </source>
</evidence>
<organism evidence="1 2">
    <name type="scientific">Halogeometricum borinquense</name>
    <dbReference type="NCBI Taxonomy" id="60847"/>
    <lineage>
        <taxon>Archaea</taxon>
        <taxon>Methanobacteriati</taxon>
        <taxon>Methanobacteriota</taxon>
        <taxon>Stenosarchaea group</taxon>
        <taxon>Halobacteria</taxon>
        <taxon>Halobacteriales</taxon>
        <taxon>Haloferacaceae</taxon>
        <taxon>Halogeometricum</taxon>
    </lineage>
</organism>